<organism evidence="3 4">
    <name type="scientific">Salmonella enterica subsp. arizonae</name>
    <dbReference type="NCBI Taxonomy" id="59203"/>
    <lineage>
        <taxon>Bacteria</taxon>
        <taxon>Pseudomonadati</taxon>
        <taxon>Pseudomonadota</taxon>
        <taxon>Gammaproteobacteria</taxon>
        <taxon>Enterobacterales</taxon>
        <taxon>Enterobacteriaceae</taxon>
        <taxon>Salmonella</taxon>
    </lineage>
</organism>
<keyword evidence="1" id="KW-0732">Signal</keyword>
<dbReference type="AlphaFoldDB" id="A0A379T3G5"/>
<dbReference type="EMBL" id="UGXG01000002">
    <property type="protein sequence ID" value="SUG45187.1"/>
    <property type="molecule type" value="Genomic_DNA"/>
</dbReference>
<dbReference type="PIRSF" id="PIRSF030748">
    <property type="entry name" value="Autotransporter_YhjY_prd"/>
    <property type="match status" value="1"/>
</dbReference>
<accession>A0A379T3G5</accession>
<name>A0A379T3G5_SALER</name>
<gene>
    <name evidence="3" type="primary">lip-1</name>
    <name evidence="3" type="ORF">NCTC8297_00351</name>
</gene>
<evidence type="ECO:0000256" key="1">
    <source>
        <dbReference type="SAM" id="SignalP"/>
    </source>
</evidence>
<dbReference type="Proteomes" id="UP000254741">
    <property type="component" value="Unassembled WGS sequence"/>
</dbReference>
<dbReference type="Gene3D" id="2.40.128.130">
    <property type="entry name" value="Autotransporter beta-domain"/>
    <property type="match status" value="1"/>
</dbReference>
<dbReference type="InterPro" id="IPR006315">
    <property type="entry name" value="OM_autotransptr_brl_dom"/>
</dbReference>
<feature type="domain" description="Autotransporter" evidence="2">
    <location>
        <begin position="90"/>
        <end position="212"/>
    </location>
</feature>
<dbReference type="InterPro" id="IPR016955">
    <property type="entry name" value="Autotranspt_YhjY_prd"/>
</dbReference>
<protein>
    <submittedName>
        <fullName evidence="3">Lipase</fullName>
        <ecNumber evidence="3">3.1.1.3</ecNumber>
    </submittedName>
</protein>
<keyword evidence="3" id="KW-0378">Hydrolase</keyword>
<dbReference type="Pfam" id="PF03797">
    <property type="entry name" value="Autotransporter"/>
    <property type="match status" value="1"/>
</dbReference>
<dbReference type="EC" id="3.1.1.3" evidence="3"/>
<dbReference type="SUPFAM" id="SSF103515">
    <property type="entry name" value="Autotransporter"/>
    <property type="match status" value="1"/>
</dbReference>
<evidence type="ECO:0000313" key="3">
    <source>
        <dbReference type="EMBL" id="SUG45187.1"/>
    </source>
</evidence>
<sequence>MIVKKRRGCRTLRRLAGLVACSFFINTAYAWQQEYIAEAAPGHTTERYTWDSDHQPNYNDILAERIQSTQNTVGPVLSLADETPLDATSGISMGWNFPLSRRVTTGPVAALHYDGSTSSMYNEYGDSATTLAFTDPLWHASVSTIGWRVNSQFGDIRPWAQISYNQQFGENIWKAQSGLSRMTAVNQEGNWLDVTVGTDVLLNPHLAAYAAFSQAENSATDSDYLYTLGGERPLLTR</sequence>
<proteinExistence type="predicted"/>
<dbReference type="InterPro" id="IPR036709">
    <property type="entry name" value="Autotransporte_beta_dom_sf"/>
</dbReference>
<dbReference type="NCBIfam" id="TIGR01414">
    <property type="entry name" value="autotrans_barl"/>
    <property type="match status" value="1"/>
</dbReference>
<feature type="signal peptide" evidence="1">
    <location>
        <begin position="1"/>
        <end position="30"/>
    </location>
</feature>
<evidence type="ECO:0000313" key="4">
    <source>
        <dbReference type="Proteomes" id="UP000254741"/>
    </source>
</evidence>
<feature type="chain" id="PRO_5016606643" evidence="1">
    <location>
        <begin position="31"/>
        <end position="237"/>
    </location>
</feature>
<dbReference type="InterPro" id="IPR005546">
    <property type="entry name" value="Autotransporte_beta"/>
</dbReference>
<dbReference type="GO" id="GO:0004806">
    <property type="term" value="F:triacylglycerol lipase activity"/>
    <property type="evidence" value="ECO:0007669"/>
    <property type="project" value="UniProtKB-EC"/>
</dbReference>
<evidence type="ECO:0000259" key="2">
    <source>
        <dbReference type="Pfam" id="PF03797"/>
    </source>
</evidence>
<reference evidence="3 4" key="1">
    <citation type="submission" date="2018-06" db="EMBL/GenBank/DDBJ databases">
        <authorList>
            <consortium name="Pathogen Informatics"/>
            <person name="Doyle S."/>
        </authorList>
    </citation>
    <scope>NUCLEOTIDE SEQUENCE [LARGE SCALE GENOMIC DNA]</scope>
    <source>
        <strain evidence="3 4">NCTC8297</strain>
    </source>
</reference>
<dbReference type="GO" id="GO:0019867">
    <property type="term" value="C:outer membrane"/>
    <property type="evidence" value="ECO:0007669"/>
    <property type="project" value="InterPro"/>
</dbReference>